<dbReference type="Gene3D" id="3.30.465.10">
    <property type="match status" value="1"/>
</dbReference>
<keyword evidence="2" id="KW-0472">Membrane</keyword>
<sequence>MTLSRRALILRYVGFAIAATAANLGAQHLSLLAYGGAHAIKLSILVGTGVGFLLKYVLDKRFIFFDATGSGRTEAWKALLYGVTGVATTLIFWGFELGAWSLFGTVPAKFMGAILGLAIGYVAKYQLDRRFVFQAPGPHERLGLGPLSARGHTPDHGEAPADLDGLLTDGPLIARGAGRAYGDAAIGPCATLAMGGLDRMMAFDPASGVLTVEAGVMLGDVVAAFLPRGYFPPVVPGTRFVTIGGMVASHIHGKNHHAVGGFGRHVTGLTLLGPDGVASVCSPPRTPNCSALQSAAWG</sequence>
<dbReference type="InterPro" id="IPR016166">
    <property type="entry name" value="FAD-bd_PCMH"/>
</dbReference>
<gene>
    <name evidence="4" type="ORF">JKL49_11630</name>
</gene>
<evidence type="ECO:0000256" key="2">
    <source>
        <dbReference type="SAM" id="Phobius"/>
    </source>
</evidence>
<keyword evidence="2" id="KW-0812">Transmembrane</keyword>
<dbReference type="PROSITE" id="PS51387">
    <property type="entry name" value="FAD_PCMH"/>
    <property type="match status" value="1"/>
</dbReference>
<dbReference type="Pfam" id="PF01565">
    <property type="entry name" value="FAD_binding_4"/>
    <property type="match status" value="1"/>
</dbReference>
<dbReference type="InterPro" id="IPR016169">
    <property type="entry name" value="FAD-bd_PCMH_sub2"/>
</dbReference>
<keyword evidence="1" id="KW-0285">Flavoprotein</keyword>
<feature type="transmembrane region" description="Helical" evidence="2">
    <location>
        <begin position="40"/>
        <end position="58"/>
    </location>
</feature>
<dbReference type="NCBIfam" id="NF037976">
    <property type="entry name" value="gtrA_1"/>
    <property type="match status" value="1"/>
</dbReference>
<dbReference type="InterPro" id="IPR006094">
    <property type="entry name" value="Oxid_FAD_bind_N"/>
</dbReference>
<evidence type="ECO:0000259" key="3">
    <source>
        <dbReference type="PROSITE" id="PS51387"/>
    </source>
</evidence>
<name>A0A974S8X1_9CAUL</name>
<accession>A0A974S8X1</accession>
<feature type="transmembrane region" description="Helical" evidence="2">
    <location>
        <begin position="12"/>
        <end position="34"/>
    </location>
</feature>
<dbReference type="GO" id="GO:0071949">
    <property type="term" value="F:FAD binding"/>
    <property type="evidence" value="ECO:0007669"/>
    <property type="project" value="InterPro"/>
</dbReference>
<organism evidence="4">
    <name type="scientific">Phenylobacterium glaciei</name>
    <dbReference type="NCBI Taxonomy" id="2803784"/>
    <lineage>
        <taxon>Bacteria</taxon>
        <taxon>Pseudomonadati</taxon>
        <taxon>Pseudomonadota</taxon>
        <taxon>Alphaproteobacteria</taxon>
        <taxon>Caulobacterales</taxon>
        <taxon>Caulobacteraceae</taxon>
        <taxon>Phenylobacterium</taxon>
    </lineage>
</organism>
<keyword evidence="2" id="KW-1133">Transmembrane helix</keyword>
<reference evidence="4" key="1">
    <citation type="submission" date="2021-01" db="EMBL/GenBank/DDBJ databases">
        <title>Genome sequence of Phenylobacterium sp. 20VBR1 isolated from a valley glaceir, Ny-Alesund, Svalbard.</title>
        <authorList>
            <person name="Thomas F.A."/>
            <person name="Krishnan K.P."/>
            <person name="Sinha R.K."/>
        </authorList>
    </citation>
    <scope>NUCLEOTIDE SEQUENCE</scope>
    <source>
        <strain evidence="4">20VBR1</strain>
    </source>
</reference>
<dbReference type="SUPFAM" id="SSF56176">
    <property type="entry name" value="FAD-binding/transporter-associated domain-like"/>
    <property type="match status" value="1"/>
</dbReference>
<dbReference type="EMBL" id="CP068570">
    <property type="protein sequence ID" value="QQZ51575.1"/>
    <property type="molecule type" value="Genomic_DNA"/>
</dbReference>
<protein>
    <submittedName>
        <fullName evidence="4">GtrA family protein</fullName>
    </submittedName>
</protein>
<evidence type="ECO:0000256" key="1">
    <source>
        <dbReference type="ARBA" id="ARBA00022827"/>
    </source>
</evidence>
<keyword evidence="1" id="KW-0274">FAD</keyword>
<feature type="transmembrane region" description="Helical" evidence="2">
    <location>
        <begin position="101"/>
        <end position="123"/>
    </location>
</feature>
<feature type="transmembrane region" description="Helical" evidence="2">
    <location>
        <begin position="78"/>
        <end position="95"/>
    </location>
</feature>
<feature type="domain" description="FAD-binding PCMH-type" evidence="3">
    <location>
        <begin position="144"/>
        <end position="298"/>
    </location>
</feature>
<proteinExistence type="predicted"/>
<dbReference type="InterPro" id="IPR036318">
    <property type="entry name" value="FAD-bd_PCMH-like_sf"/>
</dbReference>
<dbReference type="AlphaFoldDB" id="A0A974S8X1"/>
<evidence type="ECO:0000313" key="4">
    <source>
        <dbReference type="EMBL" id="QQZ51575.1"/>
    </source>
</evidence>